<dbReference type="GO" id="GO:0012505">
    <property type="term" value="C:endomembrane system"/>
    <property type="evidence" value="ECO:0007669"/>
    <property type="project" value="UniProtKB-SubCell"/>
</dbReference>
<keyword evidence="6" id="KW-1185">Reference proteome</keyword>
<feature type="non-terminal residue" evidence="5">
    <location>
        <position position="1"/>
    </location>
</feature>
<comment type="subcellular location">
    <subcellularLocation>
        <location evidence="1">Endomembrane system</location>
        <topology evidence="1">Multi-pass membrane protein</topology>
    </subcellularLocation>
</comment>
<dbReference type="Proteomes" id="UP001153365">
    <property type="component" value="Unassembled WGS sequence"/>
</dbReference>
<organism evidence="5 6">
    <name type="scientific">Phakopsora pachyrhizi</name>
    <name type="common">Asian soybean rust disease fungus</name>
    <dbReference type="NCBI Taxonomy" id="170000"/>
    <lineage>
        <taxon>Eukaryota</taxon>
        <taxon>Fungi</taxon>
        <taxon>Dikarya</taxon>
        <taxon>Basidiomycota</taxon>
        <taxon>Pucciniomycotina</taxon>
        <taxon>Pucciniomycetes</taxon>
        <taxon>Pucciniales</taxon>
        <taxon>Phakopsoraceae</taxon>
        <taxon>Phakopsora</taxon>
    </lineage>
</organism>
<sequence length="72" mass="7848">TGAGKPTITLLPLRVLGESKGKIELYGVEIKDIGLHTLRSMVSIAPQYPQCFEGILQVNLDSKGSRVDWPVL</sequence>
<accession>A0AAV0ASY2</accession>
<keyword evidence="2" id="KW-0677">Repeat</keyword>
<dbReference type="GO" id="GO:0016020">
    <property type="term" value="C:membrane"/>
    <property type="evidence" value="ECO:0007669"/>
    <property type="project" value="TreeGrafter"/>
</dbReference>
<dbReference type="SUPFAM" id="SSF52540">
    <property type="entry name" value="P-loop containing nucleoside triphosphate hydrolases"/>
    <property type="match status" value="1"/>
</dbReference>
<comment type="caution">
    <text evidence="5">The sequence shown here is derived from an EMBL/GenBank/DDBJ whole genome shotgun (WGS) entry which is preliminary data.</text>
</comment>
<reference evidence="5" key="1">
    <citation type="submission" date="2022-06" db="EMBL/GenBank/DDBJ databases">
        <authorList>
            <consortium name="SYNGENTA / RWTH Aachen University"/>
        </authorList>
    </citation>
    <scope>NUCLEOTIDE SEQUENCE</scope>
</reference>
<dbReference type="EMBL" id="CALTRL010001429">
    <property type="protein sequence ID" value="CAH7672469.1"/>
    <property type="molecule type" value="Genomic_DNA"/>
</dbReference>
<name>A0AAV0ASY2_PHAPC</name>
<evidence type="ECO:0000256" key="4">
    <source>
        <dbReference type="ARBA" id="ARBA00022840"/>
    </source>
</evidence>
<evidence type="ECO:0000313" key="6">
    <source>
        <dbReference type="Proteomes" id="UP001153365"/>
    </source>
</evidence>
<dbReference type="PANTHER" id="PTHR24223">
    <property type="entry name" value="ATP-BINDING CASSETTE SUB-FAMILY C"/>
    <property type="match status" value="1"/>
</dbReference>
<evidence type="ECO:0000313" key="5">
    <source>
        <dbReference type="EMBL" id="CAH7672469.1"/>
    </source>
</evidence>
<dbReference type="InterPro" id="IPR027417">
    <property type="entry name" value="P-loop_NTPase"/>
</dbReference>
<protein>
    <submittedName>
        <fullName evidence="5">Uncharacterized protein</fullName>
    </submittedName>
</protein>
<keyword evidence="3" id="KW-0547">Nucleotide-binding</keyword>
<dbReference type="InterPro" id="IPR050173">
    <property type="entry name" value="ABC_transporter_C-like"/>
</dbReference>
<gene>
    <name evidence="5" type="ORF">PPACK8108_LOCUS7282</name>
</gene>
<dbReference type="Gene3D" id="3.40.50.300">
    <property type="entry name" value="P-loop containing nucleotide triphosphate hydrolases"/>
    <property type="match status" value="1"/>
</dbReference>
<dbReference type="AlphaFoldDB" id="A0AAV0ASY2"/>
<proteinExistence type="predicted"/>
<dbReference type="GO" id="GO:0042626">
    <property type="term" value="F:ATPase-coupled transmembrane transporter activity"/>
    <property type="evidence" value="ECO:0007669"/>
    <property type="project" value="TreeGrafter"/>
</dbReference>
<evidence type="ECO:0000256" key="1">
    <source>
        <dbReference type="ARBA" id="ARBA00004127"/>
    </source>
</evidence>
<dbReference type="GO" id="GO:0005524">
    <property type="term" value="F:ATP binding"/>
    <property type="evidence" value="ECO:0007669"/>
    <property type="project" value="UniProtKB-KW"/>
</dbReference>
<dbReference type="PANTHER" id="PTHR24223:SF443">
    <property type="entry name" value="MULTIDRUG-RESISTANCE LIKE PROTEIN 1, ISOFORM I"/>
    <property type="match status" value="1"/>
</dbReference>
<evidence type="ECO:0000256" key="3">
    <source>
        <dbReference type="ARBA" id="ARBA00022741"/>
    </source>
</evidence>
<evidence type="ECO:0000256" key="2">
    <source>
        <dbReference type="ARBA" id="ARBA00022737"/>
    </source>
</evidence>
<keyword evidence="4" id="KW-0067">ATP-binding</keyword>